<reference evidence="1 2" key="1">
    <citation type="journal article" date="2019" name="BMC Evol. Biol.">
        <title>Comparative genomics of Mycobacterium mucogenicum and Mycobacterium neoaurum clade members emphasizing tRNA and non-coding RNA.</title>
        <authorList>
            <person name="Behra P.R.K."/>
            <person name="Pettersson B.M.F."/>
            <person name="Das S."/>
            <person name="Dasgupta S."/>
            <person name="Kirsebom L.A."/>
        </authorList>
    </citation>
    <scope>NUCLEOTIDE SEQUENCE [LARGE SCALE GENOMIC DNA]</scope>
    <source>
        <strain evidence="1 2">DSM 44124</strain>
    </source>
</reference>
<reference evidence="1 2" key="2">
    <citation type="journal article" date="2019" name="Sci. Rep.">
        <title>Insight into the biology of Mycobacterium mucogenicum and Mycobacterium neoaurum clade members.</title>
        <authorList>
            <person name="Behra P.R.K."/>
            <person name="Pettersson B.M.F."/>
            <person name="Ramesh M."/>
            <person name="Dasgupta S."/>
            <person name="Kirsebom L.A."/>
        </authorList>
    </citation>
    <scope>NUCLEOTIDE SEQUENCE [LARGE SCALE GENOMIC DNA]</scope>
    <source>
        <strain evidence="1 2">DSM 44124</strain>
    </source>
</reference>
<organism evidence="1 2">
    <name type="scientific">Mycolicibacterium mucogenicum DSM 44124</name>
    <dbReference type="NCBI Taxonomy" id="1226753"/>
    <lineage>
        <taxon>Bacteria</taxon>
        <taxon>Bacillati</taxon>
        <taxon>Actinomycetota</taxon>
        <taxon>Actinomycetes</taxon>
        <taxon>Mycobacteriales</taxon>
        <taxon>Mycobacteriaceae</taxon>
        <taxon>Mycolicibacterium</taxon>
    </lineage>
</organism>
<accession>A0A8E4W3J3</accession>
<evidence type="ECO:0000313" key="2">
    <source>
        <dbReference type="Proteomes" id="UP000309231"/>
    </source>
</evidence>
<sequence>MKMLIPVPANSTYVSSSASGGSVPGSTALVGSNVELTVPGPISGGSTYTPPQVTINVTANAPGSITSNYAGSSYANPGMTFTTTLKPIIGPNFNTATACYPNPSPTLTTTTVT</sequence>
<dbReference type="GeneID" id="76724238"/>
<protein>
    <recommendedName>
        <fullName evidence="3">Cyclase</fullName>
    </recommendedName>
</protein>
<evidence type="ECO:0000313" key="1">
    <source>
        <dbReference type="EMBL" id="QPG70358.1"/>
    </source>
</evidence>
<gene>
    <name evidence="1" type="ORF">C1S78_004955</name>
</gene>
<dbReference type="RefSeq" id="WP_138158326.1">
    <property type="nucleotide sequence ID" value="NZ_ANBS01000001.1"/>
</dbReference>
<dbReference type="KEGG" id="mmuc:C1S78_004955"/>
<dbReference type="Proteomes" id="UP000309231">
    <property type="component" value="Chromosome"/>
</dbReference>
<keyword evidence="2" id="KW-1185">Reference proteome</keyword>
<proteinExistence type="predicted"/>
<dbReference type="EMBL" id="CP062008">
    <property type="protein sequence ID" value="QPG70358.1"/>
    <property type="molecule type" value="Genomic_DNA"/>
</dbReference>
<name>A0A8E4W3J3_MYCMU</name>
<dbReference type="AlphaFoldDB" id="A0A8E4W3J3"/>
<evidence type="ECO:0008006" key="3">
    <source>
        <dbReference type="Google" id="ProtNLM"/>
    </source>
</evidence>